<proteinExistence type="predicted"/>
<dbReference type="EMBL" id="JAGTJS010000010">
    <property type="protein sequence ID" value="KAH7254627.1"/>
    <property type="molecule type" value="Genomic_DNA"/>
</dbReference>
<accession>A0A9P9HCL4</accession>
<name>A0A9P9HCL4_FUSSL</name>
<keyword evidence="1" id="KW-1133">Transmembrane helix</keyword>
<gene>
    <name evidence="2" type="ORF">B0J15DRAFT_466293</name>
</gene>
<evidence type="ECO:0000256" key="1">
    <source>
        <dbReference type="SAM" id="Phobius"/>
    </source>
</evidence>
<protein>
    <submittedName>
        <fullName evidence="2">Uncharacterized protein</fullName>
    </submittedName>
</protein>
<feature type="transmembrane region" description="Helical" evidence="1">
    <location>
        <begin position="38"/>
        <end position="61"/>
    </location>
</feature>
<sequence length="134" mass="14326">MAVTVWLLVSHGAAVIPGQWSVFVAGDRNKAGILFNNHGIATGYVLTGVVTSSIITLGVVVDPGPRCSEKMREIARAVVLPEKPADALPSVADSEVWVSAFIQGLIKQGYLEQVTMEKLRVARQLHLNGPPIDV</sequence>
<organism evidence="2 3">
    <name type="scientific">Fusarium solani</name>
    <name type="common">Filamentous fungus</name>
    <dbReference type="NCBI Taxonomy" id="169388"/>
    <lineage>
        <taxon>Eukaryota</taxon>
        <taxon>Fungi</taxon>
        <taxon>Dikarya</taxon>
        <taxon>Ascomycota</taxon>
        <taxon>Pezizomycotina</taxon>
        <taxon>Sordariomycetes</taxon>
        <taxon>Hypocreomycetidae</taxon>
        <taxon>Hypocreales</taxon>
        <taxon>Nectriaceae</taxon>
        <taxon>Fusarium</taxon>
        <taxon>Fusarium solani species complex</taxon>
    </lineage>
</organism>
<dbReference type="AlphaFoldDB" id="A0A9P9HCL4"/>
<comment type="caution">
    <text evidence="2">The sequence shown here is derived from an EMBL/GenBank/DDBJ whole genome shotgun (WGS) entry which is preliminary data.</text>
</comment>
<dbReference type="Proteomes" id="UP000736672">
    <property type="component" value="Unassembled WGS sequence"/>
</dbReference>
<keyword evidence="1" id="KW-0812">Transmembrane</keyword>
<evidence type="ECO:0000313" key="2">
    <source>
        <dbReference type="EMBL" id="KAH7254627.1"/>
    </source>
</evidence>
<evidence type="ECO:0000313" key="3">
    <source>
        <dbReference type="Proteomes" id="UP000736672"/>
    </source>
</evidence>
<reference evidence="2" key="1">
    <citation type="journal article" date="2021" name="Nat. Commun.">
        <title>Genetic determinants of endophytism in the Arabidopsis root mycobiome.</title>
        <authorList>
            <person name="Mesny F."/>
            <person name="Miyauchi S."/>
            <person name="Thiergart T."/>
            <person name="Pickel B."/>
            <person name="Atanasova L."/>
            <person name="Karlsson M."/>
            <person name="Huettel B."/>
            <person name="Barry K.W."/>
            <person name="Haridas S."/>
            <person name="Chen C."/>
            <person name="Bauer D."/>
            <person name="Andreopoulos W."/>
            <person name="Pangilinan J."/>
            <person name="LaButti K."/>
            <person name="Riley R."/>
            <person name="Lipzen A."/>
            <person name="Clum A."/>
            <person name="Drula E."/>
            <person name="Henrissat B."/>
            <person name="Kohler A."/>
            <person name="Grigoriev I.V."/>
            <person name="Martin F.M."/>
            <person name="Hacquard S."/>
        </authorList>
    </citation>
    <scope>NUCLEOTIDE SEQUENCE</scope>
    <source>
        <strain evidence="2">FSSC 5 MPI-SDFR-AT-0091</strain>
    </source>
</reference>
<dbReference type="OrthoDB" id="5079616at2759"/>
<keyword evidence="1" id="KW-0472">Membrane</keyword>
<keyword evidence="3" id="KW-1185">Reference proteome</keyword>